<evidence type="ECO:0000259" key="1">
    <source>
        <dbReference type="Pfam" id="PF07796"/>
    </source>
</evidence>
<sequence>MIVHILSCGIFQLEIEKILPEVKQELLNHNIEIDFVPPALHVDNKKLKTGIVNGLEPLKNQKAVLLYGSMCHPELLQIARDSGVTYPKAHNCIELLFDPERKKEIDSAYNVFYMTSGWLKYWHEIFQQGQGWDPVDARINFGSYDKILVLDSGVSNISDEEILEFFDYTQVPIDIESISLDYFKNVIIEMCQNIIKD</sequence>
<protein>
    <recommendedName>
        <fullName evidence="1">DUF1638 domain-containing protein</fullName>
    </recommendedName>
</protein>
<dbReference type="EMBL" id="VSSQ01001081">
    <property type="protein sequence ID" value="MPM04905.1"/>
    <property type="molecule type" value="Genomic_DNA"/>
</dbReference>
<organism evidence="2">
    <name type="scientific">bioreactor metagenome</name>
    <dbReference type="NCBI Taxonomy" id="1076179"/>
    <lineage>
        <taxon>unclassified sequences</taxon>
        <taxon>metagenomes</taxon>
        <taxon>ecological metagenomes</taxon>
    </lineage>
</organism>
<proteinExistence type="predicted"/>
<accession>A0A644WLY8</accession>
<name>A0A644WLY8_9ZZZZ</name>
<dbReference type="AlphaFoldDB" id="A0A644WLY8"/>
<dbReference type="InterPro" id="IPR012437">
    <property type="entry name" value="DUF1638"/>
</dbReference>
<feature type="domain" description="DUF1638" evidence="1">
    <location>
        <begin position="35"/>
        <end position="186"/>
    </location>
</feature>
<evidence type="ECO:0000313" key="2">
    <source>
        <dbReference type="EMBL" id="MPM04905.1"/>
    </source>
</evidence>
<reference evidence="2" key="1">
    <citation type="submission" date="2019-08" db="EMBL/GenBank/DDBJ databases">
        <authorList>
            <person name="Kucharzyk K."/>
            <person name="Murdoch R.W."/>
            <person name="Higgins S."/>
            <person name="Loffler F."/>
        </authorList>
    </citation>
    <scope>NUCLEOTIDE SEQUENCE</scope>
</reference>
<dbReference type="Pfam" id="PF07796">
    <property type="entry name" value="DUF1638"/>
    <property type="match status" value="1"/>
</dbReference>
<gene>
    <name evidence="2" type="ORF">SDC9_51186</name>
</gene>
<comment type="caution">
    <text evidence="2">The sequence shown here is derived from an EMBL/GenBank/DDBJ whole genome shotgun (WGS) entry which is preliminary data.</text>
</comment>